<sequence>MADNSVWTIKKILIWTTGYFEKHGIDSARLDAELLLSHVLGKSRIYLYTEFERILAAKELALFKKYIQKRIEGFSAAAIIGKKEFMGLTLKVNEQVLIPRPDTETWLEKVIQYYRNETGLKVADLGTGSGAILVGFLYYCRDVVGVGVDISTEALKIAEENGQNLKITDRVEWRQGDYLKAFDEEDIFDGIFSNPPYIPTKDIGGLPGEVKHEPRLALDGGTDGLYFYHLLAKGAAEHLKPGGFLAVEFGIGQATDILEMFRKSAQYEDFEVIKDYGGIERALYCRKK</sequence>
<dbReference type="EMBL" id="JABZMK010000002">
    <property type="protein sequence ID" value="MBF1128710.1"/>
    <property type="molecule type" value="Genomic_DNA"/>
</dbReference>
<evidence type="ECO:0000256" key="1">
    <source>
        <dbReference type="ARBA" id="ARBA00022603"/>
    </source>
</evidence>
<feature type="binding site" evidence="4">
    <location>
        <begin position="126"/>
        <end position="130"/>
    </location>
    <ligand>
        <name>S-adenosyl-L-methionine</name>
        <dbReference type="ChEBI" id="CHEBI:59789"/>
    </ligand>
</feature>
<proteinExistence type="inferred from homology"/>
<comment type="caution">
    <text evidence="7">The sequence shown here is derived from an EMBL/GenBank/DDBJ whole genome shotgun (WGS) entry which is preliminary data.</text>
</comment>
<feature type="binding site" evidence="4">
    <location>
        <begin position="194"/>
        <end position="197"/>
    </location>
    <ligand>
        <name>substrate</name>
    </ligand>
</feature>
<keyword evidence="1 4" id="KW-0489">Methyltransferase</keyword>
<comment type="similarity">
    <text evidence="4">Belongs to the protein N5-glutamine methyltransferase family. PrmC subfamily.</text>
</comment>
<dbReference type="PROSITE" id="PS00092">
    <property type="entry name" value="N6_MTASE"/>
    <property type="match status" value="1"/>
</dbReference>
<evidence type="ECO:0000256" key="4">
    <source>
        <dbReference type="HAMAP-Rule" id="MF_02126"/>
    </source>
</evidence>
<keyword evidence="2 4" id="KW-0808">Transferase</keyword>
<dbReference type="InterPro" id="IPR050320">
    <property type="entry name" value="N5-glutamine_MTase"/>
</dbReference>
<feature type="binding site" evidence="4">
    <location>
        <position position="149"/>
    </location>
    <ligand>
        <name>S-adenosyl-L-methionine</name>
        <dbReference type="ChEBI" id="CHEBI:59789"/>
    </ligand>
</feature>
<dbReference type="EC" id="2.1.1.297" evidence="4"/>
<dbReference type="AlphaFoldDB" id="A0A930B979"/>
<dbReference type="SUPFAM" id="SSF53335">
    <property type="entry name" value="S-adenosyl-L-methionine-dependent methyltransferases"/>
    <property type="match status" value="1"/>
</dbReference>
<comment type="catalytic activity">
    <reaction evidence="4">
        <text>L-glutaminyl-[peptide chain release factor] + S-adenosyl-L-methionine = N(5)-methyl-L-glutaminyl-[peptide chain release factor] + S-adenosyl-L-homocysteine + H(+)</text>
        <dbReference type="Rhea" id="RHEA:42896"/>
        <dbReference type="Rhea" id="RHEA-COMP:10271"/>
        <dbReference type="Rhea" id="RHEA-COMP:10272"/>
        <dbReference type="ChEBI" id="CHEBI:15378"/>
        <dbReference type="ChEBI" id="CHEBI:30011"/>
        <dbReference type="ChEBI" id="CHEBI:57856"/>
        <dbReference type="ChEBI" id="CHEBI:59789"/>
        <dbReference type="ChEBI" id="CHEBI:61891"/>
        <dbReference type="EC" id="2.1.1.297"/>
    </reaction>
</comment>
<dbReference type="HAMAP" id="MF_02126">
    <property type="entry name" value="RF_methyltr_PrmC"/>
    <property type="match status" value="1"/>
</dbReference>
<dbReference type="InterPro" id="IPR025714">
    <property type="entry name" value="Methyltranfer_dom"/>
</dbReference>
<evidence type="ECO:0000313" key="8">
    <source>
        <dbReference type="Proteomes" id="UP000757890"/>
    </source>
</evidence>
<dbReference type="PANTHER" id="PTHR18895">
    <property type="entry name" value="HEMK METHYLTRANSFERASE"/>
    <property type="match status" value="1"/>
</dbReference>
<dbReference type="NCBIfam" id="TIGR03534">
    <property type="entry name" value="RF_mod_PrmC"/>
    <property type="match status" value="1"/>
</dbReference>
<evidence type="ECO:0000256" key="2">
    <source>
        <dbReference type="ARBA" id="ARBA00022679"/>
    </source>
</evidence>
<dbReference type="CDD" id="cd02440">
    <property type="entry name" value="AdoMet_MTases"/>
    <property type="match status" value="1"/>
</dbReference>
<dbReference type="PANTHER" id="PTHR18895:SF74">
    <property type="entry name" value="MTRF1L RELEASE FACTOR GLUTAMINE METHYLTRANSFERASE"/>
    <property type="match status" value="1"/>
</dbReference>
<dbReference type="Gene3D" id="1.10.8.10">
    <property type="entry name" value="DNA helicase RuvA subunit, C-terminal domain"/>
    <property type="match status" value="1"/>
</dbReference>
<reference evidence="7" key="1">
    <citation type="submission" date="2020-04" db="EMBL/GenBank/DDBJ databases">
        <title>Deep metagenomics examines the oral microbiome during advanced dental caries in children, revealing novel taxa and co-occurrences with host molecules.</title>
        <authorList>
            <person name="Baker J.L."/>
            <person name="Morton J.T."/>
            <person name="Dinis M."/>
            <person name="Alvarez R."/>
            <person name="Tran N.C."/>
            <person name="Knight R."/>
            <person name="Edlund A."/>
        </authorList>
    </citation>
    <scope>NUCLEOTIDE SEQUENCE</scope>
    <source>
        <strain evidence="7">JCVI_32_bin.14</strain>
    </source>
</reference>
<dbReference type="Pfam" id="PF13847">
    <property type="entry name" value="Methyltransf_31"/>
    <property type="match status" value="1"/>
</dbReference>
<dbReference type="InterPro" id="IPR004556">
    <property type="entry name" value="HemK-like"/>
</dbReference>
<dbReference type="Gene3D" id="3.40.50.150">
    <property type="entry name" value="Vaccinia Virus protein VP39"/>
    <property type="match status" value="1"/>
</dbReference>
<evidence type="ECO:0000259" key="5">
    <source>
        <dbReference type="Pfam" id="PF13847"/>
    </source>
</evidence>
<evidence type="ECO:0000256" key="3">
    <source>
        <dbReference type="ARBA" id="ARBA00022691"/>
    </source>
</evidence>
<feature type="binding site" evidence="4">
    <location>
        <position position="194"/>
    </location>
    <ligand>
        <name>S-adenosyl-L-methionine</name>
        <dbReference type="ChEBI" id="CHEBI:59789"/>
    </ligand>
</feature>
<evidence type="ECO:0000313" key="7">
    <source>
        <dbReference type="EMBL" id="MBF1128710.1"/>
    </source>
</evidence>
<comment type="caution">
    <text evidence="4">Lacks conserved residue(s) required for the propagation of feature annotation.</text>
</comment>
<dbReference type="NCBIfam" id="TIGR00536">
    <property type="entry name" value="hemK_fam"/>
    <property type="match status" value="1"/>
</dbReference>
<dbReference type="GO" id="GO:0032259">
    <property type="term" value="P:methylation"/>
    <property type="evidence" value="ECO:0007669"/>
    <property type="project" value="UniProtKB-KW"/>
</dbReference>
<dbReference type="InterPro" id="IPR040758">
    <property type="entry name" value="PrmC_N"/>
</dbReference>
<feature type="domain" description="Release factor glutamine methyltransferase N-terminal" evidence="6">
    <location>
        <begin position="12"/>
        <end position="81"/>
    </location>
</feature>
<dbReference type="Proteomes" id="UP000757890">
    <property type="component" value="Unassembled WGS sequence"/>
</dbReference>
<accession>A0A930B979</accession>
<dbReference type="InterPro" id="IPR029063">
    <property type="entry name" value="SAM-dependent_MTases_sf"/>
</dbReference>
<dbReference type="GO" id="GO:0003676">
    <property type="term" value="F:nucleic acid binding"/>
    <property type="evidence" value="ECO:0007669"/>
    <property type="project" value="InterPro"/>
</dbReference>
<evidence type="ECO:0000259" key="6">
    <source>
        <dbReference type="Pfam" id="PF17827"/>
    </source>
</evidence>
<comment type="function">
    <text evidence="4">Methylates the class 1 translation termination release factors RF1/PrfA and RF2/PrfB on the glutamine residue of the universally conserved GGQ motif.</text>
</comment>
<feature type="domain" description="Methyltransferase" evidence="5">
    <location>
        <begin position="118"/>
        <end position="194"/>
    </location>
</feature>
<dbReference type="Pfam" id="PF17827">
    <property type="entry name" value="PrmC_N"/>
    <property type="match status" value="1"/>
</dbReference>
<dbReference type="GO" id="GO:0102559">
    <property type="term" value="F:peptide chain release factor N(5)-glutamine methyltransferase activity"/>
    <property type="evidence" value="ECO:0007669"/>
    <property type="project" value="UniProtKB-EC"/>
</dbReference>
<dbReference type="InterPro" id="IPR002052">
    <property type="entry name" value="DNA_methylase_N6_adenine_CS"/>
</dbReference>
<protein>
    <recommendedName>
        <fullName evidence="4">Release factor glutamine methyltransferase</fullName>
        <shortName evidence="4">RF MTase</shortName>
        <ecNumber evidence="4">2.1.1.297</ecNumber>
    </recommendedName>
    <alternativeName>
        <fullName evidence="4">N5-glutamine methyltransferase PrmC</fullName>
    </alternativeName>
    <alternativeName>
        <fullName evidence="4">Protein-(glutamine-N5) MTase PrmC</fullName>
    </alternativeName>
    <alternativeName>
        <fullName evidence="4">Protein-glutamine N-methyltransferase PrmC</fullName>
    </alternativeName>
</protein>
<gene>
    <name evidence="4 7" type="primary">prmC</name>
    <name evidence="7" type="ORF">HXL70_01470</name>
</gene>
<keyword evidence="3 4" id="KW-0949">S-adenosyl-L-methionine</keyword>
<name>A0A930B979_9FIRM</name>
<dbReference type="InterPro" id="IPR019874">
    <property type="entry name" value="RF_methyltr_PrmC"/>
</dbReference>
<organism evidence="7 8">
    <name type="scientific">Dialister invisus</name>
    <dbReference type="NCBI Taxonomy" id="218538"/>
    <lineage>
        <taxon>Bacteria</taxon>
        <taxon>Bacillati</taxon>
        <taxon>Bacillota</taxon>
        <taxon>Negativicutes</taxon>
        <taxon>Veillonellales</taxon>
        <taxon>Veillonellaceae</taxon>
        <taxon>Dialister</taxon>
    </lineage>
</organism>